<feature type="domain" description="BRCT" evidence="21">
    <location>
        <begin position="59"/>
        <end position="150"/>
    </location>
</feature>
<dbReference type="PROSITE" id="PS50173">
    <property type="entry name" value="UMUC"/>
    <property type="match status" value="1"/>
</dbReference>
<evidence type="ECO:0000256" key="16">
    <source>
        <dbReference type="ARBA" id="ARBA00023125"/>
    </source>
</evidence>
<dbReference type="InterPro" id="IPR053848">
    <property type="entry name" value="IMS_HHH_1"/>
</dbReference>
<feature type="domain" description="UmuC" evidence="22">
    <location>
        <begin position="338"/>
        <end position="518"/>
    </location>
</feature>
<dbReference type="PANTHER" id="PTHR45990:SF1">
    <property type="entry name" value="DNA REPAIR PROTEIN REV1"/>
    <property type="match status" value="1"/>
</dbReference>
<dbReference type="InterPro" id="IPR022880">
    <property type="entry name" value="DNApol_IV"/>
</dbReference>
<evidence type="ECO:0000256" key="3">
    <source>
        <dbReference type="ARBA" id="ARBA00004496"/>
    </source>
</evidence>
<dbReference type="InterPro" id="IPR018946">
    <property type="entry name" value="PhoD-like_MPP"/>
</dbReference>
<feature type="region of interest" description="Disordered" evidence="20">
    <location>
        <begin position="1191"/>
        <end position="1224"/>
    </location>
</feature>
<dbReference type="PANTHER" id="PTHR45990">
    <property type="entry name" value="DNA REPAIR PROTEIN REV1"/>
    <property type="match status" value="1"/>
</dbReference>
<evidence type="ECO:0000313" key="24">
    <source>
        <dbReference type="Proteomes" id="UP000239649"/>
    </source>
</evidence>
<feature type="region of interest" description="Disordered" evidence="20">
    <location>
        <begin position="1"/>
        <end position="34"/>
    </location>
</feature>
<comment type="similarity">
    <text evidence="4">Belongs to the DNA polymerase type-Y family.</text>
</comment>
<dbReference type="InterPro" id="IPR036420">
    <property type="entry name" value="BRCT_dom_sf"/>
</dbReference>
<dbReference type="GO" id="GO:0070987">
    <property type="term" value="P:error-free translesion synthesis"/>
    <property type="evidence" value="ECO:0007669"/>
    <property type="project" value="TreeGrafter"/>
</dbReference>
<dbReference type="Gene3D" id="3.60.21.70">
    <property type="entry name" value="PhoD-like phosphatase"/>
    <property type="match status" value="1"/>
</dbReference>
<dbReference type="Gene3D" id="6.10.250.1490">
    <property type="match status" value="1"/>
</dbReference>
<evidence type="ECO:0000256" key="5">
    <source>
        <dbReference type="ARBA" id="ARBA00012417"/>
    </source>
</evidence>
<evidence type="ECO:0000259" key="22">
    <source>
        <dbReference type="PROSITE" id="PS50173"/>
    </source>
</evidence>
<dbReference type="InterPro" id="IPR043904">
    <property type="entry name" value="PhoD_2-like"/>
</dbReference>
<keyword evidence="14" id="KW-0227">DNA damage</keyword>
<protein>
    <recommendedName>
        <fullName evidence="6">DNA polymerase kappa</fullName>
        <ecNumber evidence="5">2.7.7.7</ecNumber>
    </recommendedName>
    <alternativeName>
        <fullName evidence="7">DNA repair protein REV1</fullName>
    </alternativeName>
</protein>
<sequence>MSGRGPLGARLPPPTGDQHKRRLPDGSESQYHGGSFASYMSGKINKLEEQFAANQAGQQKSELFAGVGIHVNGLTTPSHLELKQLMAVHGGRFHNYYETKKVTHIVCANLPDFKVKEYERARQPCPVVRPEWIVDSIAAGQRLPIQAYTLWQLRDAPGQQKLKAFQPVGGAMLPPGAIFGEQAGTVGAAAELAPGTTACGTAAAGAGVALPPVAGGAPLMPPPPPAQPPSPPLPPQAARPLSPASAAAAAAGAAAGYDPAEMRQAQQLASRLRSECEGLRGPPRTSREDPNFVDTFFKNSRLHFIGSWKQRIEALMALPAASEGPAPRQPGPGSPRSIIHLDLDCFFAAVAEQEHPIFKGKPVAVSHSASASGTGEVSTCNYEARKYGIKSGMFISQAKELCPHLVVVPYMFEQYETVSEKAYRILLRHTSCLQPLSCDEAFMDVTGLGDPQQIAAAMRAEIFAATGCTASAGIAPNLLLARIASGRAKPNGQLAVAAGEEARSFLQGLPVDDLPGVGWSTRQQLAAKGIATVADLQVRSRAFLQGLLGPKQGAMLWDFAAGIDKRQVEPVRARKSVGAECNYALRFQDLEDAHKVLNDLAAEVQERLRRAGVRGRTITLKLMKRKAGVGEPLKFMGHGICDNLSRSVTLARYTDAAADISRECRAVLAVLRVPPQDIRGMGIQVTRLDNEGAARGGGAQAGQLKAMFQRQAEQQAAEQQQAEQHVAKQQALLAAMQEAEQQAVAEQHTVAEQRQQHEQQHASSSQSPGEAAARAVPSQRTPRSASKRAPPKQATLEQALLRSRQEQAGAAGPAAALAERRQLVQQFQGTSLSQMDASVLERLPWSVQKELIEGLPGGRGQQEQGPGLPAAEQLAARFASGAGGEGGSRAAAAAPCAAPGRHRRQLSNDEEEWEPDWAPASPSEEQAEQQQQQQQQQQRDGASGSGRGDAGSPIVALPAFSQIDTAVLDALPLAMRRELEAAYGISRPAKRQPPAVPASRRGGQGGSHQGVPLHRPQPVPKRQRIDAFISHAPPPPQRQQQAQQAAGLLSLSQVDPAVLQELPAEVRREVLQQLQPGGRPHGSRALPRSRLGQQQRETEAAWQQRWQEEQQLREAETADAVGSMLVDGASQQWAGGGAALLQQEEQPQEAAVLPPAVQRFVVEAGSAASAQSLAAALAGCLEQLEAQLAADSAQQQQQQQQPEAAADTGGEGSGGGSDDAEGGSAAELQFAGPYLRYNGGCSPTAPTEWTGSVLIVTKQDAANGGGAGGGAPALTLVDSLRDADAAVAPDETSVLSAPTKLDECNGWTFWRFELSFELAIFQRSVQYGVTLPGGASVPTYTFWLPAVGQPMHWGYYSCNGFSGDVGLDKPERADPCYLWRDLLSLHSAFPMHCLVGGGDQLYNDMVFLPGGAASLKVWGDQPKHTDKVAAPWTDEMQRDSTEAYLNNYLTSFMIKEVQQAFSTIPQVMMWDDHDLWDGYGSYDEDMQNCPVFKNLFAVARRFYLLFQHHTNDAFNATAKEFLGSNDGSELHYLKYLGPQVVLLGVDMRSRRTRARIMPDSAYQLLEEAVMAMPSGPQHIVVMCGCPLIFPSIPIAEGLLTAIAAGTKSSAWFRGMMRKTGLLDRFDQPEILDDLVDGWAADMHKQERLQFICLLQKFAESKCLRVTILSGDAHVGGVGRLYSREKISHLGEDPLYMPQIISSAIMNAPPGHAIVRMLLRTNRATNVDERTRQKMCRTFYPMHPRTDKLISARNWCNVCMVAPPYSHPTVPNDPDFGGLRFTLRVEDVDHRRGYADECYTVLVPRHPAASETLISTGVTAVKPAGVLPTASTATAGADGNTVPFNLASQLALPRRATTAAEA</sequence>
<comment type="cofactor">
    <cofactor evidence="1">
        <name>Mg(2+)</name>
        <dbReference type="ChEBI" id="CHEBI:18420"/>
    </cofactor>
</comment>
<evidence type="ECO:0000256" key="7">
    <source>
        <dbReference type="ARBA" id="ARBA00020399"/>
    </source>
</evidence>
<dbReference type="Pfam" id="PF21999">
    <property type="entry name" value="IMS_HHH_1"/>
    <property type="match status" value="1"/>
</dbReference>
<evidence type="ECO:0000259" key="21">
    <source>
        <dbReference type="PROSITE" id="PS50172"/>
    </source>
</evidence>
<evidence type="ECO:0000256" key="13">
    <source>
        <dbReference type="ARBA" id="ARBA00022723"/>
    </source>
</evidence>
<dbReference type="SUPFAM" id="SSF52113">
    <property type="entry name" value="BRCT domain"/>
    <property type="match status" value="1"/>
</dbReference>
<dbReference type="InterPro" id="IPR043502">
    <property type="entry name" value="DNA/RNA_pol_sf"/>
</dbReference>
<accession>A0A2P6VBM3</accession>
<evidence type="ECO:0000313" key="23">
    <source>
        <dbReference type="EMBL" id="PSC71461.1"/>
    </source>
</evidence>
<evidence type="ECO:0000256" key="8">
    <source>
        <dbReference type="ARBA" id="ARBA00022490"/>
    </source>
</evidence>
<dbReference type="Gene3D" id="6.10.250.1630">
    <property type="match status" value="1"/>
</dbReference>
<feature type="region of interest" description="Disordered" evidence="20">
    <location>
        <begin position="1073"/>
        <end position="1101"/>
    </location>
</feature>
<keyword evidence="12" id="KW-0235">DNA replication</keyword>
<evidence type="ECO:0000256" key="20">
    <source>
        <dbReference type="SAM" id="MobiDB-lite"/>
    </source>
</evidence>
<dbReference type="FunFam" id="3.40.50.10190:FF:000011">
    <property type="entry name" value="DNA repair protein REV1"/>
    <property type="match status" value="1"/>
</dbReference>
<dbReference type="GO" id="GO:0003684">
    <property type="term" value="F:damaged DNA binding"/>
    <property type="evidence" value="ECO:0007669"/>
    <property type="project" value="InterPro"/>
</dbReference>
<feature type="region of interest" description="Disordered" evidence="20">
    <location>
        <begin position="880"/>
        <end position="953"/>
    </location>
</feature>
<dbReference type="GO" id="GO:0046872">
    <property type="term" value="F:metal ion binding"/>
    <property type="evidence" value="ECO:0007669"/>
    <property type="project" value="UniProtKB-KW"/>
</dbReference>
<dbReference type="EC" id="2.7.7.7" evidence="5"/>
<evidence type="ECO:0000256" key="1">
    <source>
        <dbReference type="ARBA" id="ARBA00001946"/>
    </source>
</evidence>
<evidence type="ECO:0000256" key="10">
    <source>
        <dbReference type="ARBA" id="ARBA00022679"/>
    </source>
</evidence>
<reference evidence="23 24" key="1">
    <citation type="journal article" date="2018" name="Plant J.">
        <title>Genome sequences of Chlorella sorokiniana UTEX 1602 and Micractinium conductrix SAG 241.80: implications to maltose excretion by a green alga.</title>
        <authorList>
            <person name="Arriola M.B."/>
            <person name="Velmurugan N."/>
            <person name="Zhang Y."/>
            <person name="Plunkett M.H."/>
            <person name="Hondzo H."/>
            <person name="Barney B.M."/>
        </authorList>
    </citation>
    <scope>NUCLEOTIDE SEQUENCE [LARGE SCALE GENOMIC DNA]</scope>
    <source>
        <strain evidence="23 24">SAG 241.80</strain>
    </source>
</reference>
<proteinExistence type="inferred from homology"/>
<keyword evidence="15" id="KW-0460">Magnesium</keyword>
<feature type="region of interest" description="Disordered" evidence="20">
    <location>
        <begin position="984"/>
        <end position="1046"/>
    </location>
</feature>
<dbReference type="Gene3D" id="3.40.50.10190">
    <property type="entry name" value="BRCT domain"/>
    <property type="match status" value="1"/>
</dbReference>
<evidence type="ECO:0000256" key="17">
    <source>
        <dbReference type="ARBA" id="ARBA00023204"/>
    </source>
</evidence>
<feature type="compositionally biased region" description="Low complexity" evidence="20">
    <location>
        <begin position="1191"/>
        <end position="1208"/>
    </location>
</feature>
<comment type="subcellular location">
    <subcellularLocation>
        <location evidence="3">Cytoplasm</location>
    </subcellularLocation>
    <subcellularLocation>
        <location evidence="2">Nucleus</location>
    </subcellularLocation>
</comment>
<keyword evidence="18" id="KW-0539">Nucleus</keyword>
<dbReference type="OrthoDB" id="427711at2759"/>
<dbReference type="InterPro" id="IPR017961">
    <property type="entry name" value="DNA_pol_Y-fam_little_finger"/>
</dbReference>
<dbReference type="EMBL" id="LHPF02000014">
    <property type="protein sequence ID" value="PSC71461.1"/>
    <property type="molecule type" value="Genomic_DNA"/>
</dbReference>
<dbReference type="Pfam" id="PF19050">
    <property type="entry name" value="PhoD_2"/>
    <property type="match status" value="2"/>
</dbReference>
<dbReference type="Gene3D" id="3.40.1170.60">
    <property type="match status" value="1"/>
</dbReference>
<comment type="catalytic activity">
    <reaction evidence="19">
        <text>DNA(n) + a 2'-deoxyribonucleoside 5'-triphosphate = DNA(n+1) + diphosphate</text>
        <dbReference type="Rhea" id="RHEA:22508"/>
        <dbReference type="Rhea" id="RHEA-COMP:17339"/>
        <dbReference type="Rhea" id="RHEA-COMP:17340"/>
        <dbReference type="ChEBI" id="CHEBI:33019"/>
        <dbReference type="ChEBI" id="CHEBI:61560"/>
        <dbReference type="ChEBI" id="CHEBI:173112"/>
        <dbReference type="EC" id="2.7.7.7"/>
    </reaction>
</comment>
<gene>
    <name evidence="23" type="ORF">C2E20_5116</name>
</gene>
<dbReference type="CDD" id="cd07389">
    <property type="entry name" value="MPP_PhoD"/>
    <property type="match status" value="1"/>
</dbReference>
<dbReference type="Proteomes" id="UP000239649">
    <property type="component" value="Unassembled WGS sequence"/>
</dbReference>
<dbReference type="Pfam" id="PF00533">
    <property type="entry name" value="BRCT"/>
    <property type="match status" value="1"/>
</dbReference>
<keyword evidence="9" id="KW-0237">DNA synthesis</keyword>
<dbReference type="Gene3D" id="3.30.70.270">
    <property type="match status" value="1"/>
</dbReference>
<keyword evidence="13" id="KW-0479">Metal-binding</keyword>
<dbReference type="GO" id="GO:0005737">
    <property type="term" value="C:cytoplasm"/>
    <property type="evidence" value="ECO:0007669"/>
    <property type="project" value="UniProtKB-SubCell"/>
</dbReference>
<dbReference type="STRING" id="554055.A0A2P6VBM3"/>
<dbReference type="NCBIfam" id="NF002677">
    <property type="entry name" value="PRK02406.1"/>
    <property type="match status" value="1"/>
</dbReference>
<dbReference type="SUPFAM" id="SSF100879">
    <property type="entry name" value="Lesion bypass DNA polymerase (Y-family), little finger domain"/>
    <property type="match status" value="1"/>
</dbReference>
<evidence type="ECO:0000256" key="12">
    <source>
        <dbReference type="ARBA" id="ARBA00022705"/>
    </source>
</evidence>
<dbReference type="FunFam" id="3.30.1490.100:FF:000001">
    <property type="entry name" value="DNA repair protein REV1"/>
    <property type="match status" value="1"/>
</dbReference>
<name>A0A2P6VBM3_9CHLO</name>
<dbReference type="InterPro" id="IPR001357">
    <property type="entry name" value="BRCT_dom"/>
</dbReference>
<keyword evidence="11" id="KW-0548">Nucleotidyltransferase</keyword>
<dbReference type="GO" id="GO:0005634">
    <property type="term" value="C:nucleus"/>
    <property type="evidence" value="ECO:0007669"/>
    <property type="project" value="UniProtKB-SubCell"/>
</dbReference>
<feature type="compositionally biased region" description="Low complexity" evidence="20">
    <location>
        <begin position="888"/>
        <end position="899"/>
    </location>
</feature>
<dbReference type="InterPro" id="IPR036775">
    <property type="entry name" value="DNA_pol_Y-fam_lit_finger_sf"/>
</dbReference>
<dbReference type="SUPFAM" id="SSF56672">
    <property type="entry name" value="DNA/RNA polymerases"/>
    <property type="match status" value="1"/>
</dbReference>
<dbReference type="Pfam" id="PF11799">
    <property type="entry name" value="IMS_C"/>
    <property type="match status" value="1"/>
</dbReference>
<evidence type="ECO:0000256" key="19">
    <source>
        <dbReference type="ARBA" id="ARBA00049244"/>
    </source>
</evidence>
<keyword evidence="24" id="KW-1185">Reference proteome</keyword>
<feature type="compositionally biased region" description="Low complexity" evidence="20">
    <location>
        <begin position="1"/>
        <end position="10"/>
    </location>
</feature>
<dbReference type="GO" id="GO:0006260">
    <property type="term" value="P:DNA replication"/>
    <property type="evidence" value="ECO:0007669"/>
    <property type="project" value="UniProtKB-KW"/>
</dbReference>
<organism evidence="23 24">
    <name type="scientific">Micractinium conductrix</name>
    <dbReference type="NCBI Taxonomy" id="554055"/>
    <lineage>
        <taxon>Eukaryota</taxon>
        <taxon>Viridiplantae</taxon>
        <taxon>Chlorophyta</taxon>
        <taxon>core chlorophytes</taxon>
        <taxon>Trebouxiophyceae</taxon>
        <taxon>Chlorellales</taxon>
        <taxon>Chlorellaceae</taxon>
        <taxon>Chlorella clade</taxon>
        <taxon>Micractinium</taxon>
    </lineage>
</organism>
<feature type="compositionally biased region" description="Basic and acidic residues" evidence="20">
    <location>
        <begin position="749"/>
        <end position="760"/>
    </location>
</feature>
<evidence type="ECO:0000256" key="11">
    <source>
        <dbReference type="ARBA" id="ARBA00022695"/>
    </source>
</evidence>
<evidence type="ECO:0000256" key="14">
    <source>
        <dbReference type="ARBA" id="ARBA00022763"/>
    </source>
</evidence>
<dbReference type="CDD" id="cd19318">
    <property type="entry name" value="Rev1_UBM2"/>
    <property type="match status" value="1"/>
</dbReference>
<evidence type="ECO:0000256" key="18">
    <source>
        <dbReference type="ARBA" id="ARBA00023242"/>
    </source>
</evidence>
<dbReference type="InterPro" id="IPR001126">
    <property type="entry name" value="UmuC"/>
</dbReference>
<evidence type="ECO:0000256" key="15">
    <source>
        <dbReference type="ARBA" id="ARBA00022842"/>
    </source>
</evidence>
<dbReference type="GO" id="GO:0006281">
    <property type="term" value="P:DNA repair"/>
    <property type="evidence" value="ECO:0007669"/>
    <property type="project" value="UniProtKB-KW"/>
</dbReference>
<feature type="region of interest" description="Disordered" evidence="20">
    <location>
        <begin position="216"/>
        <end position="245"/>
    </location>
</feature>
<dbReference type="SMART" id="SM00292">
    <property type="entry name" value="BRCT"/>
    <property type="match status" value="1"/>
</dbReference>
<keyword evidence="10" id="KW-0808">Transferase</keyword>
<dbReference type="CDD" id="cd17719">
    <property type="entry name" value="BRCT_Rev1"/>
    <property type="match status" value="1"/>
</dbReference>
<dbReference type="InterPro" id="IPR038607">
    <property type="entry name" value="PhoD-like_sf"/>
</dbReference>
<feature type="compositionally biased region" description="Pro residues" evidence="20">
    <location>
        <begin position="219"/>
        <end position="237"/>
    </location>
</feature>
<evidence type="ECO:0000256" key="2">
    <source>
        <dbReference type="ARBA" id="ARBA00004123"/>
    </source>
</evidence>
<dbReference type="GO" id="GO:0042276">
    <property type="term" value="P:error-prone translesion synthesis"/>
    <property type="evidence" value="ECO:0007669"/>
    <property type="project" value="TreeGrafter"/>
</dbReference>
<evidence type="ECO:0000256" key="4">
    <source>
        <dbReference type="ARBA" id="ARBA00010945"/>
    </source>
</evidence>
<feature type="compositionally biased region" description="Low complexity" evidence="20">
    <location>
        <begin position="918"/>
        <end position="942"/>
    </location>
</feature>
<evidence type="ECO:0000256" key="6">
    <source>
        <dbReference type="ARBA" id="ARBA00016178"/>
    </source>
</evidence>
<feature type="region of interest" description="Disordered" evidence="20">
    <location>
        <begin position="271"/>
        <end position="292"/>
    </location>
</feature>
<dbReference type="CDD" id="cd01701">
    <property type="entry name" value="PolY_Rev1"/>
    <property type="match status" value="1"/>
</dbReference>
<dbReference type="InterPro" id="IPR043128">
    <property type="entry name" value="Rev_trsase/Diguanyl_cyclase"/>
</dbReference>
<dbReference type="InterPro" id="IPR047346">
    <property type="entry name" value="Rev1_UBM1/2"/>
</dbReference>
<comment type="caution">
    <text evidence="23">The sequence shown here is derived from an EMBL/GenBank/DDBJ whole genome shotgun (WGS) entry which is preliminary data.</text>
</comment>
<feature type="compositionally biased region" description="Low complexity" evidence="20">
    <location>
        <begin position="739"/>
        <end position="748"/>
    </location>
</feature>
<dbReference type="GO" id="GO:0003887">
    <property type="term" value="F:DNA-directed DNA polymerase activity"/>
    <property type="evidence" value="ECO:0007669"/>
    <property type="project" value="UniProtKB-KW"/>
</dbReference>
<evidence type="ECO:0000256" key="9">
    <source>
        <dbReference type="ARBA" id="ARBA00022634"/>
    </source>
</evidence>
<dbReference type="HAMAP" id="MF_01113">
    <property type="entry name" value="DNApol_IV"/>
    <property type="match status" value="1"/>
</dbReference>
<dbReference type="PROSITE" id="PS50172">
    <property type="entry name" value="BRCT"/>
    <property type="match status" value="1"/>
</dbReference>
<keyword evidence="17" id="KW-0234">DNA repair</keyword>
<dbReference type="Gene3D" id="3.30.1490.100">
    <property type="entry name" value="DNA polymerase, Y-family, little finger domain"/>
    <property type="match status" value="1"/>
</dbReference>
<feature type="region of interest" description="Disordered" evidence="20">
    <location>
        <begin position="739"/>
        <end position="794"/>
    </location>
</feature>
<keyword evidence="16" id="KW-0238">DNA-binding</keyword>
<dbReference type="Gene3D" id="1.10.150.20">
    <property type="entry name" value="5' to 3' exonuclease, C-terminal subdomain"/>
    <property type="match status" value="1"/>
</dbReference>
<dbReference type="Pfam" id="PF00817">
    <property type="entry name" value="IMS"/>
    <property type="match status" value="1"/>
</dbReference>
<keyword evidence="8" id="KW-0963">Cytoplasm</keyword>
<dbReference type="GO" id="GO:0017125">
    <property type="term" value="F:deoxycytidyl transferase activity"/>
    <property type="evidence" value="ECO:0007669"/>
    <property type="project" value="TreeGrafter"/>
</dbReference>